<dbReference type="PANTHER" id="PTHR48081">
    <property type="entry name" value="AB HYDROLASE SUPERFAMILY PROTEIN C4A8.06C"/>
    <property type="match status" value="1"/>
</dbReference>
<evidence type="ECO:0000259" key="2">
    <source>
        <dbReference type="Pfam" id="PF20434"/>
    </source>
</evidence>
<proteinExistence type="predicted"/>
<keyword evidence="1" id="KW-0378">Hydrolase</keyword>
<accession>A0A6J7PPJ6</accession>
<protein>
    <submittedName>
        <fullName evidence="3">Unannotated protein</fullName>
    </submittedName>
</protein>
<dbReference type="EMBL" id="CAFBPB010000074">
    <property type="protein sequence ID" value="CAB5004502.1"/>
    <property type="molecule type" value="Genomic_DNA"/>
</dbReference>
<dbReference type="InterPro" id="IPR029058">
    <property type="entry name" value="AB_hydrolase_fold"/>
</dbReference>
<dbReference type="SUPFAM" id="SSF53474">
    <property type="entry name" value="alpha/beta-Hydrolases"/>
    <property type="match status" value="1"/>
</dbReference>
<evidence type="ECO:0000313" key="3">
    <source>
        <dbReference type="EMBL" id="CAB5004502.1"/>
    </source>
</evidence>
<dbReference type="GO" id="GO:0016787">
    <property type="term" value="F:hydrolase activity"/>
    <property type="evidence" value="ECO:0007669"/>
    <property type="project" value="UniProtKB-KW"/>
</dbReference>
<dbReference type="Gene3D" id="3.40.50.1820">
    <property type="entry name" value="alpha/beta hydrolase"/>
    <property type="match status" value="1"/>
</dbReference>
<dbReference type="InterPro" id="IPR049492">
    <property type="entry name" value="BD-FAE-like_dom"/>
</dbReference>
<name>A0A6J7PPJ6_9ZZZZ</name>
<feature type="domain" description="BD-FAE-like" evidence="2">
    <location>
        <begin position="134"/>
        <end position="355"/>
    </location>
</feature>
<reference evidence="3" key="1">
    <citation type="submission" date="2020-05" db="EMBL/GenBank/DDBJ databases">
        <authorList>
            <person name="Chiriac C."/>
            <person name="Salcher M."/>
            <person name="Ghai R."/>
            <person name="Kavagutti S V."/>
        </authorList>
    </citation>
    <scope>NUCLEOTIDE SEQUENCE</scope>
</reference>
<dbReference type="AlphaFoldDB" id="A0A6J7PPJ6"/>
<evidence type="ECO:0000256" key="1">
    <source>
        <dbReference type="ARBA" id="ARBA00022801"/>
    </source>
</evidence>
<dbReference type="Pfam" id="PF20434">
    <property type="entry name" value="BD-FAE"/>
    <property type="match status" value="1"/>
</dbReference>
<dbReference type="InterPro" id="IPR050300">
    <property type="entry name" value="GDXG_lipolytic_enzyme"/>
</dbReference>
<organism evidence="3">
    <name type="scientific">freshwater metagenome</name>
    <dbReference type="NCBI Taxonomy" id="449393"/>
    <lineage>
        <taxon>unclassified sequences</taxon>
        <taxon>metagenomes</taxon>
        <taxon>ecological metagenomes</taxon>
    </lineage>
</organism>
<gene>
    <name evidence="3" type="ORF">UFOPK4049_00675</name>
</gene>
<sequence length="398" mass="42664">MVKTRHFCFAASLALLALTISLTPAFGALDDGYPQDSPAPGRTCPNAVAGYETVSTFNGKTFVCTVIEGVQKWWIKGDPLPSPAPTSNGNSGGVTTAPTNIVITNFYVLPASSLAKMKVFENVAYATQSPEQRVDIYLPKGVKNPPLMIWTHGGGFVFGDEDGMKFDYEAKMLEEFIKNGIAVASVNYRLAQMAPFPASGQDAKLAIRFLRANAAQYGFNPKKFATGGGSAGAYLALMGAFTANQSSVFDTPDDPNLKTSAAVSAVFDLFGNANFITMSANKVKYPCTDKTDFAYGSDPYGSWFGDVRLPALRPAIDSANLYPFLKGLKVIPRVYIFHGTADCSVSKYDSIELAKEVTKAKGKSYLFLVPGGTHGGASVMAEAKKRIPELAKYFASLK</sequence>